<protein>
    <submittedName>
        <fullName evidence="1">Uncharacterized protein</fullName>
    </submittedName>
</protein>
<dbReference type="AlphaFoldDB" id="A0A382Y8S4"/>
<accession>A0A382Y8S4</accession>
<name>A0A382Y8S4_9ZZZZ</name>
<gene>
    <name evidence="1" type="ORF">METZ01_LOCUS432233</name>
</gene>
<sequence>NTIFFHYFDVRSDCEWEPPRQPDDFRHRSIFGNFETPLKWLAEGKMRVEGLGMRSDPANGRTRIKPCFIESVSVLPSRLTGVELRSPSPPE</sequence>
<feature type="non-terminal residue" evidence="1">
    <location>
        <position position="1"/>
    </location>
</feature>
<dbReference type="EMBL" id="UINC01173663">
    <property type="protein sequence ID" value="SVD79379.1"/>
    <property type="molecule type" value="Genomic_DNA"/>
</dbReference>
<proteinExistence type="predicted"/>
<evidence type="ECO:0000313" key="1">
    <source>
        <dbReference type="EMBL" id="SVD79379.1"/>
    </source>
</evidence>
<organism evidence="1">
    <name type="scientific">marine metagenome</name>
    <dbReference type="NCBI Taxonomy" id="408172"/>
    <lineage>
        <taxon>unclassified sequences</taxon>
        <taxon>metagenomes</taxon>
        <taxon>ecological metagenomes</taxon>
    </lineage>
</organism>
<reference evidence="1" key="1">
    <citation type="submission" date="2018-05" db="EMBL/GenBank/DDBJ databases">
        <authorList>
            <person name="Lanie J.A."/>
            <person name="Ng W.-L."/>
            <person name="Kazmierczak K.M."/>
            <person name="Andrzejewski T.M."/>
            <person name="Davidsen T.M."/>
            <person name="Wayne K.J."/>
            <person name="Tettelin H."/>
            <person name="Glass J.I."/>
            <person name="Rusch D."/>
            <person name="Podicherti R."/>
            <person name="Tsui H.-C.T."/>
            <person name="Winkler M.E."/>
        </authorList>
    </citation>
    <scope>NUCLEOTIDE SEQUENCE</scope>
</reference>